<protein>
    <recommendedName>
        <fullName evidence="2">SH3b domain-containing protein</fullName>
    </recommendedName>
</protein>
<reference evidence="1" key="1">
    <citation type="submission" date="2018-06" db="EMBL/GenBank/DDBJ databases">
        <authorList>
            <person name="Zhirakovskaya E."/>
        </authorList>
    </citation>
    <scope>NUCLEOTIDE SEQUENCE</scope>
</reference>
<dbReference type="AlphaFoldDB" id="A0A3B0UM12"/>
<sequence>MSFYRAFFVIVVPLLLVVPASAAEKQDLENQFIGSDVLGNDVRPAYFRVSDVGDDGSLKIRVEPVAGAEVIGEYALEAGPIEILKIENGWGYVIVGEGNGWVNMAHLNEIDVPKVGGSYLPQGLICAGTEPFWYSELSADEITYSRLDDAGLRFSINEAGGFEGRVGPNSFIQASMVNGSNEVYGPDSVIYAVVLGRQCSDGMSDRVHGWWVNLLVTTPRGTSALDGCCSLR</sequence>
<proteinExistence type="predicted"/>
<dbReference type="EMBL" id="UOEQ01000290">
    <property type="protein sequence ID" value="VAW20626.1"/>
    <property type="molecule type" value="Genomic_DNA"/>
</dbReference>
<evidence type="ECO:0000313" key="1">
    <source>
        <dbReference type="EMBL" id="VAW20626.1"/>
    </source>
</evidence>
<name>A0A3B0UM12_9ZZZZ</name>
<accession>A0A3B0UM12</accession>
<gene>
    <name evidence="1" type="ORF">MNBD_ALPHA11-1758</name>
</gene>
<evidence type="ECO:0008006" key="2">
    <source>
        <dbReference type="Google" id="ProtNLM"/>
    </source>
</evidence>
<organism evidence="1">
    <name type="scientific">hydrothermal vent metagenome</name>
    <dbReference type="NCBI Taxonomy" id="652676"/>
    <lineage>
        <taxon>unclassified sequences</taxon>
        <taxon>metagenomes</taxon>
        <taxon>ecological metagenomes</taxon>
    </lineage>
</organism>